<evidence type="ECO:0000313" key="1">
    <source>
        <dbReference type="EMBL" id="GAC26883.1"/>
    </source>
</evidence>
<evidence type="ECO:0000313" key="2">
    <source>
        <dbReference type="Proteomes" id="UP000006263"/>
    </source>
</evidence>
<dbReference type="EMBL" id="BAEP01000089">
    <property type="protein sequence ID" value="GAC26883.1"/>
    <property type="molecule type" value="Genomic_DNA"/>
</dbReference>
<dbReference type="Proteomes" id="UP000006263">
    <property type="component" value="Unassembled WGS sequence"/>
</dbReference>
<dbReference type="RefSeq" id="WP_006995034.1">
    <property type="nucleotide sequence ID" value="NZ_BAEP01000089.1"/>
</dbReference>
<name>K6ZD56_9ALTE</name>
<organism evidence="1 2">
    <name type="scientific">Paraglaciecola mesophila KMM 241</name>
    <dbReference type="NCBI Taxonomy" id="1128912"/>
    <lineage>
        <taxon>Bacteria</taxon>
        <taxon>Pseudomonadati</taxon>
        <taxon>Pseudomonadota</taxon>
        <taxon>Gammaproteobacteria</taxon>
        <taxon>Alteromonadales</taxon>
        <taxon>Alteromonadaceae</taxon>
        <taxon>Paraglaciecola</taxon>
    </lineage>
</organism>
<gene>
    <name evidence="1" type="ORF">GMES_4618</name>
</gene>
<comment type="caution">
    <text evidence="1">The sequence shown here is derived from an EMBL/GenBank/DDBJ whole genome shotgun (WGS) entry which is preliminary data.</text>
</comment>
<sequence>MNNLNTIAIDLAKNVFQVGLFSPQHIMMSNKQFSRQTLTSFMAKQEKAIVVWKPVIQATIGLGYLWKWGMSCICSLLNS</sequence>
<protein>
    <recommendedName>
        <fullName evidence="3">Transposase</fullName>
    </recommendedName>
</protein>
<reference evidence="1 2" key="1">
    <citation type="journal article" date="2017" name="Antonie Van Leeuwenhoek">
        <title>Rhizobium rhizosphaerae sp. nov., a novel species isolated from rice rhizosphere.</title>
        <authorList>
            <person name="Zhao J.J."/>
            <person name="Zhang J."/>
            <person name="Zhang R.J."/>
            <person name="Zhang C.W."/>
            <person name="Yin H.Q."/>
            <person name="Zhang X.X."/>
        </authorList>
    </citation>
    <scope>NUCLEOTIDE SEQUENCE [LARGE SCALE GENOMIC DNA]</scope>
    <source>
        <strain evidence="1 2">KMM 241</strain>
    </source>
</reference>
<accession>K6ZD56</accession>
<evidence type="ECO:0008006" key="3">
    <source>
        <dbReference type="Google" id="ProtNLM"/>
    </source>
</evidence>
<dbReference type="AlphaFoldDB" id="K6ZD56"/>
<proteinExistence type="predicted"/>